<sequence>MGRSKIFEFSGNNWSCPPAISCGLEVISAEMNSKTPALSQIQRPRGKPGNDMAFGYPKVKVRQQEDQDDHQPLTDFCFPEKEHEETPPTVVRIPESYVPSVVIPSISATEGEMKDNKVEEEIKQNIRASSIPRPRAVLSSPVNDTAIGSKNRIKAVRTPALKNHNLVKNNHTQSVPSHITENSKKAIKSKGASEGNSLKGRKGSETTLPSQRQPPRTGKPSSVGRQVSFSLD</sequence>
<evidence type="ECO:0000313" key="3">
    <source>
        <dbReference type="Proteomes" id="UP000290289"/>
    </source>
</evidence>
<accession>A0A498HQ20</accession>
<feature type="region of interest" description="Disordered" evidence="1">
    <location>
        <begin position="169"/>
        <end position="232"/>
    </location>
</feature>
<dbReference type="EMBL" id="RDQH01000342">
    <property type="protein sequence ID" value="RXH71271.1"/>
    <property type="molecule type" value="Genomic_DNA"/>
</dbReference>
<feature type="region of interest" description="Disordered" evidence="1">
    <location>
        <begin position="35"/>
        <end position="54"/>
    </location>
</feature>
<proteinExistence type="predicted"/>
<evidence type="ECO:0000256" key="1">
    <source>
        <dbReference type="SAM" id="MobiDB-lite"/>
    </source>
</evidence>
<protein>
    <submittedName>
        <fullName evidence="2">Uncharacterized protein</fullName>
    </submittedName>
</protein>
<keyword evidence="3" id="KW-1185">Reference proteome</keyword>
<name>A0A498HQ20_MALDO</name>
<dbReference type="Proteomes" id="UP000290289">
    <property type="component" value="Chromosome 16"/>
</dbReference>
<evidence type="ECO:0000313" key="2">
    <source>
        <dbReference type="EMBL" id="RXH71271.1"/>
    </source>
</evidence>
<gene>
    <name evidence="2" type="ORF">DVH24_018626</name>
</gene>
<dbReference type="PANTHER" id="PTHR38932">
    <property type="entry name" value="BNAC03G64660D PROTEIN"/>
    <property type="match status" value="1"/>
</dbReference>
<organism evidence="2 3">
    <name type="scientific">Malus domestica</name>
    <name type="common">Apple</name>
    <name type="synonym">Pyrus malus</name>
    <dbReference type="NCBI Taxonomy" id="3750"/>
    <lineage>
        <taxon>Eukaryota</taxon>
        <taxon>Viridiplantae</taxon>
        <taxon>Streptophyta</taxon>
        <taxon>Embryophyta</taxon>
        <taxon>Tracheophyta</taxon>
        <taxon>Spermatophyta</taxon>
        <taxon>Magnoliopsida</taxon>
        <taxon>eudicotyledons</taxon>
        <taxon>Gunneridae</taxon>
        <taxon>Pentapetalae</taxon>
        <taxon>rosids</taxon>
        <taxon>fabids</taxon>
        <taxon>Rosales</taxon>
        <taxon>Rosaceae</taxon>
        <taxon>Amygdaloideae</taxon>
        <taxon>Maleae</taxon>
        <taxon>Malus</taxon>
    </lineage>
</organism>
<reference evidence="2 3" key="1">
    <citation type="submission" date="2018-10" db="EMBL/GenBank/DDBJ databases">
        <title>A high-quality apple genome assembly.</title>
        <authorList>
            <person name="Hu J."/>
        </authorList>
    </citation>
    <scope>NUCLEOTIDE SEQUENCE [LARGE SCALE GENOMIC DNA]</scope>
    <source>
        <strain evidence="3">cv. HFTH1</strain>
        <tissue evidence="2">Young leaf</tissue>
    </source>
</reference>
<feature type="compositionally biased region" description="Polar residues" evidence="1">
    <location>
        <begin position="169"/>
        <end position="180"/>
    </location>
</feature>
<dbReference type="AlphaFoldDB" id="A0A498HQ20"/>
<comment type="caution">
    <text evidence="2">The sequence shown here is derived from an EMBL/GenBank/DDBJ whole genome shotgun (WGS) entry which is preliminary data.</text>
</comment>
<dbReference type="PANTHER" id="PTHR38932:SF1">
    <property type="entry name" value="DUF4005 DOMAIN-CONTAINING PROTEIN"/>
    <property type="match status" value="1"/>
</dbReference>
<feature type="compositionally biased region" description="Polar residues" evidence="1">
    <location>
        <begin position="205"/>
        <end position="232"/>
    </location>
</feature>